<dbReference type="EMBL" id="GL349451">
    <property type="protein sequence ID" value="KNC48424.1"/>
    <property type="molecule type" value="Genomic_DNA"/>
</dbReference>
<dbReference type="GO" id="GO:0030496">
    <property type="term" value="C:midbody"/>
    <property type="evidence" value="ECO:0007669"/>
    <property type="project" value="TreeGrafter"/>
</dbReference>
<sequence length="702" mass="75539">MFIRSNCGRDRLTARPVRRLRAHPDGKYKGDGARIIGASVLQLLNSATWKLALPHSATALYTLDGRRLIDKQAGDESGARVRRRRDLHRDLRPRPPPGPVVALHDLPNDTHVLVATLSRKSVGPVHRRQAPAHAGEAGTGGNKCAAPSARLEPRKAITLQAVPNGAPPQIKPARICGQEVEALLDDATRKLKLPRRAARFFTADGKPLVPAALADLDHGASVVVSCGEPFHTFGTVVASSSVKPISPSSPLLVPPVPHYTVRANTTGMHGRRERVARITATHPVKFLDLATQSLELMTAARTVYLPSGEKLFDQETSVEDFEAALERVADTDELVVATGEPFVPKNAPQKSGNPALRRITPLSPDSTLVRSSAPHFDAMRNGYPGRSVRVAGLNLDSMLEMATRRLALPSAARRAFLVNGTEIVGDAAAATPSDPAEAASPQSSKARKTVSYAEAERGSQVLISMGEPWHAPDDDSTILLTAAPPLTLDSSLVSGGRPKTVVVLATVNYGPAKAKAVRLAARTVRELLTLATERLGLPRAAVRAYEVGSGFELVDKESPIPPKPVDGKDLDKWQTTVVSVQAKREREVPLDHLPHLTRVTISLGEPYCEPGKPRRRSSRMVQRELAITLATRPKTRVRVFSTLSAIRNGARGALVVAGSLDELLDDGTEALGLARPAVRVYDVNGSRVTDFAAIGWHRLGRR</sequence>
<dbReference type="OrthoDB" id="9999986at2759"/>
<feature type="compositionally biased region" description="Low complexity" evidence="1">
    <location>
        <begin position="429"/>
        <end position="441"/>
    </location>
</feature>
<dbReference type="GO" id="GO:0008017">
    <property type="term" value="F:microtubule binding"/>
    <property type="evidence" value="ECO:0007669"/>
    <property type="project" value="InterPro"/>
</dbReference>
<dbReference type="SUPFAM" id="SSF89837">
    <property type="entry name" value="Doublecortin (DC)"/>
    <property type="match status" value="1"/>
</dbReference>
<keyword evidence="4" id="KW-1185">Reference proteome</keyword>
<dbReference type="RefSeq" id="XP_013758664.1">
    <property type="nucleotide sequence ID" value="XM_013903210.1"/>
</dbReference>
<organism evidence="3 4">
    <name type="scientific">Thecamonas trahens ATCC 50062</name>
    <dbReference type="NCBI Taxonomy" id="461836"/>
    <lineage>
        <taxon>Eukaryota</taxon>
        <taxon>Apusozoa</taxon>
        <taxon>Apusomonadida</taxon>
        <taxon>Apusomonadidae</taxon>
        <taxon>Thecamonas</taxon>
    </lineage>
</organism>
<feature type="region of interest" description="Disordered" evidence="1">
    <location>
        <begin position="73"/>
        <end position="101"/>
    </location>
</feature>
<dbReference type="PANTHER" id="PTHR46302">
    <property type="entry name" value="DOUBLECORTIN DOMAIN-CONTAINING PROTEIN 1"/>
    <property type="match status" value="1"/>
</dbReference>
<accession>A0A0L0D7U7</accession>
<dbReference type="InterPro" id="IPR036572">
    <property type="entry name" value="Doublecortin_dom_sf"/>
</dbReference>
<dbReference type="Proteomes" id="UP000054408">
    <property type="component" value="Unassembled WGS sequence"/>
</dbReference>
<dbReference type="PANTHER" id="PTHR46302:SF3">
    <property type="entry name" value="DOUBLECORTIN DOMAIN-CONTAINING PROTEIN 1"/>
    <property type="match status" value="1"/>
</dbReference>
<feature type="domain" description="Doublecortin" evidence="2">
    <location>
        <begin position="178"/>
        <end position="230"/>
    </location>
</feature>
<evidence type="ECO:0000256" key="1">
    <source>
        <dbReference type="SAM" id="MobiDB-lite"/>
    </source>
</evidence>
<evidence type="ECO:0000313" key="3">
    <source>
        <dbReference type="EMBL" id="KNC48424.1"/>
    </source>
</evidence>
<dbReference type="GO" id="GO:0035556">
    <property type="term" value="P:intracellular signal transduction"/>
    <property type="evidence" value="ECO:0007669"/>
    <property type="project" value="InterPro"/>
</dbReference>
<dbReference type="GO" id="GO:1902412">
    <property type="term" value="P:regulation of mitotic cytokinesis"/>
    <property type="evidence" value="ECO:0007669"/>
    <property type="project" value="InterPro"/>
</dbReference>
<dbReference type="AlphaFoldDB" id="A0A0L0D7U7"/>
<dbReference type="GeneID" id="25569744"/>
<gene>
    <name evidence="3" type="ORF">AMSG_11829</name>
</gene>
<feature type="region of interest" description="Disordered" evidence="1">
    <location>
        <begin position="429"/>
        <end position="451"/>
    </location>
</feature>
<name>A0A0L0D7U7_THETB</name>
<dbReference type="PROSITE" id="PS50309">
    <property type="entry name" value="DC"/>
    <property type="match status" value="1"/>
</dbReference>
<dbReference type="InterPro" id="IPR003533">
    <property type="entry name" value="Doublecortin_dom"/>
</dbReference>
<protein>
    <recommendedName>
        <fullName evidence="2">Doublecortin domain-containing protein</fullName>
    </recommendedName>
</protein>
<evidence type="ECO:0000259" key="2">
    <source>
        <dbReference type="PROSITE" id="PS50309"/>
    </source>
</evidence>
<dbReference type="InterPro" id="IPR043188">
    <property type="entry name" value="DCDC1"/>
</dbReference>
<evidence type="ECO:0000313" key="4">
    <source>
        <dbReference type="Proteomes" id="UP000054408"/>
    </source>
</evidence>
<reference evidence="3 4" key="1">
    <citation type="submission" date="2010-05" db="EMBL/GenBank/DDBJ databases">
        <title>The Genome Sequence of Thecamonas trahens ATCC 50062.</title>
        <authorList>
            <consortium name="The Broad Institute Genome Sequencing Platform"/>
            <person name="Russ C."/>
            <person name="Cuomo C."/>
            <person name="Shea T."/>
            <person name="Young S.K."/>
            <person name="Zeng Q."/>
            <person name="Koehrsen M."/>
            <person name="Haas B."/>
            <person name="Borodovsky M."/>
            <person name="Guigo R."/>
            <person name="Alvarado L."/>
            <person name="Berlin A."/>
            <person name="Bochicchio J."/>
            <person name="Borenstein D."/>
            <person name="Chapman S."/>
            <person name="Chen Z."/>
            <person name="Freedman E."/>
            <person name="Gellesch M."/>
            <person name="Goldberg J."/>
            <person name="Griggs A."/>
            <person name="Gujja S."/>
            <person name="Heilman E."/>
            <person name="Heiman D."/>
            <person name="Hepburn T."/>
            <person name="Howarth C."/>
            <person name="Jen D."/>
            <person name="Larson L."/>
            <person name="Mehta T."/>
            <person name="Park D."/>
            <person name="Pearson M."/>
            <person name="Roberts A."/>
            <person name="Saif S."/>
            <person name="Shenoy N."/>
            <person name="Sisk P."/>
            <person name="Stolte C."/>
            <person name="Sykes S."/>
            <person name="Thomson T."/>
            <person name="Walk T."/>
            <person name="White J."/>
            <person name="Yandava C."/>
            <person name="Burger G."/>
            <person name="Gray M.W."/>
            <person name="Holland P.W.H."/>
            <person name="King N."/>
            <person name="Lang F.B.F."/>
            <person name="Roger A.J."/>
            <person name="Ruiz-Trillo I."/>
            <person name="Lander E."/>
            <person name="Nusbaum C."/>
        </authorList>
    </citation>
    <scope>NUCLEOTIDE SEQUENCE [LARGE SCALE GENOMIC DNA]</scope>
    <source>
        <strain evidence="3 4">ATCC 50062</strain>
    </source>
</reference>
<proteinExistence type="predicted"/>